<evidence type="ECO:0000256" key="1">
    <source>
        <dbReference type="SAM" id="MobiDB-lite"/>
    </source>
</evidence>
<accession>A0A1B1NF20</accession>
<dbReference type="Proteomes" id="UP000092482">
    <property type="component" value="Chromosome"/>
</dbReference>
<gene>
    <name evidence="2" type="ORF">SGUI_2622</name>
</gene>
<dbReference type="KEGG" id="serj:SGUI_2622"/>
<dbReference type="EMBL" id="CP014989">
    <property type="protein sequence ID" value="ANS80018.1"/>
    <property type="molecule type" value="Genomic_DNA"/>
</dbReference>
<feature type="region of interest" description="Disordered" evidence="1">
    <location>
        <begin position="73"/>
        <end position="92"/>
    </location>
</feature>
<dbReference type="RefSeq" id="WP_066641110.1">
    <property type="nucleotide sequence ID" value="NZ_CP014989.1"/>
</dbReference>
<name>A0A1B1NF20_9MICO</name>
<proteinExistence type="predicted"/>
<dbReference type="AlphaFoldDB" id="A0A1B1NF20"/>
<evidence type="ECO:0000313" key="2">
    <source>
        <dbReference type="EMBL" id="ANS80018.1"/>
    </source>
</evidence>
<sequence>MSSRVEQVPLLGFVLPLLAVMAMVSAAATPDHLLVALAAAAVVALAADRGALPLRAQVVSAHHRSEVCRCAGVRSSDPDRSGWVRPRAPGQA</sequence>
<keyword evidence="3" id="KW-1185">Reference proteome</keyword>
<protein>
    <submittedName>
        <fullName evidence="2">Uncharacterized protein</fullName>
    </submittedName>
</protein>
<dbReference type="STRING" id="1758689.SGUI_2622"/>
<evidence type="ECO:0000313" key="3">
    <source>
        <dbReference type="Proteomes" id="UP000092482"/>
    </source>
</evidence>
<organism evidence="2 3">
    <name type="scientific">Serinicoccus hydrothermalis</name>
    <dbReference type="NCBI Taxonomy" id="1758689"/>
    <lineage>
        <taxon>Bacteria</taxon>
        <taxon>Bacillati</taxon>
        <taxon>Actinomycetota</taxon>
        <taxon>Actinomycetes</taxon>
        <taxon>Micrococcales</taxon>
        <taxon>Ornithinimicrobiaceae</taxon>
        <taxon>Serinicoccus</taxon>
    </lineage>
</organism>
<reference evidence="2 3" key="1">
    <citation type="submission" date="2016-03" db="EMBL/GenBank/DDBJ databases">
        <title>Shallow-sea hydrothermal system.</title>
        <authorList>
            <person name="Tang K."/>
        </authorList>
    </citation>
    <scope>NUCLEOTIDE SEQUENCE [LARGE SCALE GENOMIC DNA]</scope>
    <source>
        <strain evidence="2 3">JLT9</strain>
    </source>
</reference>